<dbReference type="STRING" id="64791.A0A151WRM6"/>
<accession>A0A151WRM6</accession>
<gene>
    <name evidence="1" type="ORF">ALC60_10347</name>
</gene>
<proteinExistence type="predicted"/>
<dbReference type="Proteomes" id="UP000075809">
    <property type="component" value="Unassembled WGS sequence"/>
</dbReference>
<reference evidence="1 2" key="1">
    <citation type="submission" date="2015-09" db="EMBL/GenBank/DDBJ databases">
        <title>Trachymyrmex zeteki WGS genome.</title>
        <authorList>
            <person name="Nygaard S."/>
            <person name="Hu H."/>
            <person name="Boomsma J."/>
            <person name="Zhang G."/>
        </authorList>
    </citation>
    <scope>NUCLEOTIDE SEQUENCE [LARGE SCALE GENOMIC DNA]</scope>
    <source>
        <strain evidence="1">Tzet28-1</strain>
        <tissue evidence="1">Whole body</tissue>
    </source>
</reference>
<organism evidence="1 2">
    <name type="scientific">Mycetomoellerius zeteki</name>
    <dbReference type="NCBI Taxonomy" id="64791"/>
    <lineage>
        <taxon>Eukaryota</taxon>
        <taxon>Metazoa</taxon>
        <taxon>Ecdysozoa</taxon>
        <taxon>Arthropoda</taxon>
        <taxon>Hexapoda</taxon>
        <taxon>Insecta</taxon>
        <taxon>Pterygota</taxon>
        <taxon>Neoptera</taxon>
        <taxon>Endopterygota</taxon>
        <taxon>Hymenoptera</taxon>
        <taxon>Apocrita</taxon>
        <taxon>Aculeata</taxon>
        <taxon>Formicoidea</taxon>
        <taxon>Formicidae</taxon>
        <taxon>Myrmicinae</taxon>
        <taxon>Mycetomoellerius</taxon>
    </lineage>
</organism>
<dbReference type="AlphaFoldDB" id="A0A151WRM6"/>
<dbReference type="EMBL" id="KQ982802">
    <property type="protein sequence ID" value="KYQ50562.1"/>
    <property type="molecule type" value="Genomic_DNA"/>
</dbReference>
<keyword evidence="2" id="KW-1185">Reference proteome</keyword>
<evidence type="ECO:0000313" key="2">
    <source>
        <dbReference type="Proteomes" id="UP000075809"/>
    </source>
</evidence>
<evidence type="ECO:0000313" key="1">
    <source>
        <dbReference type="EMBL" id="KYQ50562.1"/>
    </source>
</evidence>
<protein>
    <submittedName>
        <fullName evidence="1">Uncharacterized protein</fullName>
    </submittedName>
</protein>
<name>A0A151WRM6_9HYME</name>
<sequence length="69" mass="8211">MQFIRRFTEEPYTLIFHCEKFSTNSLPIRNYIAKKFPNSPQDLIPALRSLSPKLCRLLLTFTRANDLFF</sequence>